<evidence type="ECO:0000313" key="1">
    <source>
        <dbReference type="EMBL" id="SNV18150.1"/>
    </source>
</evidence>
<protein>
    <submittedName>
        <fullName evidence="1">Uncharacterized protein</fullName>
    </submittedName>
</protein>
<dbReference type="KEGG" id="dco:SAMEA4475696_0380"/>
<reference evidence="1 2" key="1">
    <citation type="submission" date="2017-06" db="EMBL/GenBank/DDBJ databases">
        <authorList>
            <consortium name="Pathogen Informatics"/>
        </authorList>
    </citation>
    <scope>NUCLEOTIDE SEQUENCE [LARGE SCALE GENOMIC DNA]</scope>
    <source>
        <strain evidence="1 2">NCTC13039</strain>
    </source>
</reference>
<dbReference type="STRING" id="1121387.GCA_000429885_01335"/>
<accession>A0A239V7H5</accession>
<gene>
    <name evidence="1" type="ORF">SAMEA4475696_00380</name>
</gene>
<keyword evidence="2" id="KW-1185">Reference proteome</keyword>
<dbReference type="EMBL" id="LT906453">
    <property type="protein sequence ID" value="SNV18150.1"/>
    <property type="molecule type" value="Genomic_DNA"/>
</dbReference>
<dbReference type="Proteomes" id="UP000242637">
    <property type="component" value="Chromosome 1"/>
</dbReference>
<proteinExistence type="predicted"/>
<sequence>MCQEAEEVRRRLLLQAEKLALEALKDARISLVNVLKISQIKRG</sequence>
<name>A0A239V7H5_9MICO</name>
<dbReference type="AlphaFoldDB" id="A0A239V7H5"/>
<evidence type="ECO:0000313" key="2">
    <source>
        <dbReference type="Proteomes" id="UP000242637"/>
    </source>
</evidence>
<organism evidence="1 2">
    <name type="scientific">Dermatophilus congolensis</name>
    <dbReference type="NCBI Taxonomy" id="1863"/>
    <lineage>
        <taxon>Bacteria</taxon>
        <taxon>Bacillati</taxon>
        <taxon>Actinomycetota</taxon>
        <taxon>Actinomycetes</taxon>
        <taxon>Micrococcales</taxon>
        <taxon>Dermatophilaceae</taxon>
        <taxon>Dermatophilus</taxon>
    </lineage>
</organism>